<dbReference type="AlphaFoldDB" id="A0A8R7UK08"/>
<name>A0A8R7UK08_TRIUA</name>
<reference evidence="2" key="2">
    <citation type="submission" date="2018-03" db="EMBL/GenBank/DDBJ databases">
        <title>The Triticum urartu genome reveals the dynamic nature of wheat genome evolution.</title>
        <authorList>
            <person name="Ling H."/>
            <person name="Ma B."/>
            <person name="Shi X."/>
            <person name="Liu H."/>
            <person name="Dong L."/>
            <person name="Sun H."/>
            <person name="Cao Y."/>
            <person name="Gao Q."/>
            <person name="Zheng S."/>
            <person name="Li Y."/>
            <person name="Yu Y."/>
            <person name="Du H."/>
            <person name="Qi M."/>
            <person name="Li Y."/>
            <person name="Yu H."/>
            <person name="Cui Y."/>
            <person name="Wang N."/>
            <person name="Chen C."/>
            <person name="Wu H."/>
            <person name="Zhao Y."/>
            <person name="Zhang J."/>
            <person name="Li Y."/>
            <person name="Zhou W."/>
            <person name="Zhang B."/>
            <person name="Hu W."/>
            <person name="Eijk M."/>
            <person name="Tang J."/>
            <person name="Witsenboer H."/>
            <person name="Zhao S."/>
            <person name="Li Z."/>
            <person name="Zhang A."/>
            <person name="Wang D."/>
            <person name="Liang C."/>
        </authorList>
    </citation>
    <scope>NUCLEOTIDE SEQUENCE [LARGE SCALE GENOMIC DNA]</scope>
    <source>
        <strain evidence="2">cv. G1812</strain>
    </source>
</reference>
<accession>A0A8R7UK08</accession>
<organism evidence="2 3">
    <name type="scientific">Triticum urartu</name>
    <name type="common">Red wild einkorn</name>
    <name type="synonym">Crithodium urartu</name>
    <dbReference type="NCBI Taxonomy" id="4572"/>
    <lineage>
        <taxon>Eukaryota</taxon>
        <taxon>Viridiplantae</taxon>
        <taxon>Streptophyta</taxon>
        <taxon>Embryophyta</taxon>
        <taxon>Tracheophyta</taxon>
        <taxon>Spermatophyta</taxon>
        <taxon>Magnoliopsida</taxon>
        <taxon>Liliopsida</taxon>
        <taxon>Poales</taxon>
        <taxon>Poaceae</taxon>
        <taxon>BOP clade</taxon>
        <taxon>Pooideae</taxon>
        <taxon>Triticodae</taxon>
        <taxon>Triticeae</taxon>
        <taxon>Triticinae</taxon>
        <taxon>Triticum</taxon>
    </lineage>
</organism>
<evidence type="ECO:0000256" key="1">
    <source>
        <dbReference type="SAM" id="MobiDB-lite"/>
    </source>
</evidence>
<reference evidence="2" key="3">
    <citation type="submission" date="2022-06" db="UniProtKB">
        <authorList>
            <consortium name="EnsemblPlants"/>
        </authorList>
    </citation>
    <scope>IDENTIFICATION</scope>
</reference>
<proteinExistence type="predicted"/>
<dbReference type="Gramene" id="TuG1812G0500002957.01.T01">
    <property type="protein sequence ID" value="TuG1812G0500002957.01.T01"/>
    <property type="gene ID" value="TuG1812G0500002957.01"/>
</dbReference>
<evidence type="ECO:0000313" key="2">
    <source>
        <dbReference type="EnsemblPlants" id="TuG1812G0500002957.01.T01"/>
    </source>
</evidence>
<feature type="compositionally biased region" description="Basic and acidic residues" evidence="1">
    <location>
        <begin position="139"/>
        <end position="160"/>
    </location>
</feature>
<evidence type="ECO:0000313" key="3">
    <source>
        <dbReference type="Proteomes" id="UP000015106"/>
    </source>
</evidence>
<reference evidence="3" key="1">
    <citation type="journal article" date="2013" name="Nature">
        <title>Draft genome of the wheat A-genome progenitor Triticum urartu.</title>
        <authorList>
            <person name="Ling H.Q."/>
            <person name="Zhao S."/>
            <person name="Liu D."/>
            <person name="Wang J."/>
            <person name="Sun H."/>
            <person name="Zhang C."/>
            <person name="Fan H."/>
            <person name="Li D."/>
            <person name="Dong L."/>
            <person name="Tao Y."/>
            <person name="Gao C."/>
            <person name="Wu H."/>
            <person name="Li Y."/>
            <person name="Cui Y."/>
            <person name="Guo X."/>
            <person name="Zheng S."/>
            <person name="Wang B."/>
            <person name="Yu K."/>
            <person name="Liang Q."/>
            <person name="Yang W."/>
            <person name="Lou X."/>
            <person name="Chen J."/>
            <person name="Feng M."/>
            <person name="Jian J."/>
            <person name="Zhang X."/>
            <person name="Luo G."/>
            <person name="Jiang Y."/>
            <person name="Liu J."/>
            <person name="Wang Z."/>
            <person name="Sha Y."/>
            <person name="Zhang B."/>
            <person name="Wu H."/>
            <person name="Tang D."/>
            <person name="Shen Q."/>
            <person name="Xue P."/>
            <person name="Zou S."/>
            <person name="Wang X."/>
            <person name="Liu X."/>
            <person name="Wang F."/>
            <person name="Yang Y."/>
            <person name="An X."/>
            <person name="Dong Z."/>
            <person name="Zhang K."/>
            <person name="Zhang X."/>
            <person name="Luo M.C."/>
            <person name="Dvorak J."/>
            <person name="Tong Y."/>
            <person name="Wang J."/>
            <person name="Yang H."/>
            <person name="Li Z."/>
            <person name="Wang D."/>
            <person name="Zhang A."/>
            <person name="Wang J."/>
        </authorList>
    </citation>
    <scope>NUCLEOTIDE SEQUENCE</scope>
    <source>
        <strain evidence="3">cv. G1812</strain>
    </source>
</reference>
<sequence length="174" mass="19171">MDIPDKSSLDMDNTTSVFSNQILMGTSMDPTCAFSNQILMGTSMDPTCALSGATTPPDGLSDAEHPKSYQVPSRLMTRARARALESEVTSLLSQLPFESYETWLLPQTETLCILRYQGVRHGEAKEQGGSEEEDIREDGEEKGQDNKSPDDSDRHSDDPAAARTIRTTARTIRL</sequence>
<keyword evidence="3" id="KW-1185">Reference proteome</keyword>
<dbReference type="EnsemblPlants" id="TuG1812G0500002957.01.T01">
    <property type="protein sequence ID" value="TuG1812G0500002957.01.T01"/>
    <property type="gene ID" value="TuG1812G0500002957.01"/>
</dbReference>
<feature type="compositionally biased region" description="Acidic residues" evidence="1">
    <location>
        <begin position="129"/>
        <end position="138"/>
    </location>
</feature>
<protein>
    <submittedName>
        <fullName evidence="2">Uncharacterized protein</fullName>
    </submittedName>
</protein>
<feature type="compositionally biased region" description="Low complexity" evidence="1">
    <location>
        <begin position="161"/>
        <end position="174"/>
    </location>
</feature>
<feature type="region of interest" description="Disordered" evidence="1">
    <location>
        <begin position="121"/>
        <end position="174"/>
    </location>
</feature>
<dbReference type="Proteomes" id="UP000015106">
    <property type="component" value="Chromosome 5"/>
</dbReference>